<name>A0ABQ3DIV7_9ACTN</name>
<evidence type="ECO:0008006" key="4">
    <source>
        <dbReference type="Google" id="ProtNLM"/>
    </source>
</evidence>
<keyword evidence="3" id="KW-1185">Reference proteome</keyword>
<reference evidence="3" key="1">
    <citation type="journal article" date="2019" name="Int. J. Syst. Evol. Microbiol.">
        <title>The Global Catalogue of Microorganisms (GCM) 10K type strain sequencing project: providing services to taxonomists for standard genome sequencing and annotation.</title>
        <authorList>
            <consortium name="The Broad Institute Genomics Platform"/>
            <consortium name="The Broad Institute Genome Sequencing Center for Infectious Disease"/>
            <person name="Wu L."/>
            <person name="Ma J."/>
        </authorList>
    </citation>
    <scope>NUCLEOTIDE SEQUENCE [LARGE SCALE GENOMIC DNA]</scope>
    <source>
        <strain evidence="3">JCM 4737</strain>
    </source>
</reference>
<feature type="region of interest" description="Disordered" evidence="1">
    <location>
        <begin position="1"/>
        <end position="26"/>
    </location>
</feature>
<accession>A0ABQ3DIV7</accession>
<evidence type="ECO:0000256" key="1">
    <source>
        <dbReference type="SAM" id="MobiDB-lite"/>
    </source>
</evidence>
<evidence type="ECO:0000313" key="3">
    <source>
        <dbReference type="Proteomes" id="UP000599437"/>
    </source>
</evidence>
<dbReference type="EMBL" id="BMVO01000001">
    <property type="protein sequence ID" value="GHA88544.1"/>
    <property type="molecule type" value="Genomic_DNA"/>
</dbReference>
<gene>
    <name evidence="2" type="ORF">GCM10010346_09240</name>
</gene>
<sequence>MTHRWIHARVSAPHGTGSGGITRPEPPESLLELVRDMRAADGRSRWFLHWTELGKNPEIGLWASSTQPVLREVESRLLKEVSPYGNAPVVEELREPVPHHPLACDIEFHDDVAMASSELALAVAREPVAPYDAQLILTIWHLRHVVALIPEAARKGFLFQCWQHWTEGLTPAQRTELRDRGGPAAGALAEGLPAMSGETARRWDDYLRTLRRTANSWAAEGAPVNYLLFDHAHLTHRRLRIPAVTEALAARTVRAVLGASGADTQPIAVPAAGLQTA</sequence>
<evidence type="ECO:0000313" key="2">
    <source>
        <dbReference type="EMBL" id="GHA88544.1"/>
    </source>
</evidence>
<organism evidence="2 3">
    <name type="scientific">Streptomyces chryseus</name>
    <dbReference type="NCBI Taxonomy" id="68186"/>
    <lineage>
        <taxon>Bacteria</taxon>
        <taxon>Bacillati</taxon>
        <taxon>Actinomycetota</taxon>
        <taxon>Actinomycetes</taxon>
        <taxon>Kitasatosporales</taxon>
        <taxon>Streptomycetaceae</taxon>
        <taxon>Streptomyces</taxon>
    </lineage>
</organism>
<comment type="caution">
    <text evidence="2">The sequence shown here is derived from an EMBL/GenBank/DDBJ whole genome shotgun (WGS) entry which is preliminary data.</text>
</comment>
<protein>
    <recommendedName>
        <fullName evidence="4">Thiopeptide-type bacteriocin biosynthesis domain-containing protein</fullName>
    </recommendedName>
</protein>
<dbReference type="Proteomes" id="UP000599437">
    <property type="component" value="Unassembled WGS sequence"/>
</dbReference>
<proteinExistence type="predicted"/>